<dbReference type="PRINTS" id="PR01590">
    <property type="entry name" value="HTHFIS"/>
</dbReference>
<dbReference type="SMART" id="SM00091">
    <property type="entry name" value="PAS"/>
    <property type="match status" value="2"/>
</dbReference>
<dbReference type="InterPro" id="IPR013656">
    <property type="entry name" value="PAS_4"/>
</dbReference>
<dbReference type="Gene3D" id="3.30.450.20">
    <property type="entry name" value="PAS domain"/>
    <property type="match status" value="3"/>
</dbReference>
<proteinExistence type="predicted"/>
<dbReference type="InterPro" id="IPR000014">
    <property type="entry name" value="PAS"/>
</dbReference>
<protein>
    <submittedName>
        <fullName evidence="2">Transcriptional regulator PpsR</fullName>
    </submittedName>
</protein>
<dbReference type="Gene3D" id="1.20.5.430">
    <property type="match status" value="1"/>
</dbReference>
<accession>A0ABW7F603</accession>
<dbReference type="InterPro" id="IPR052155">
    <property type="entry name" value="Biofilm_reg_signaling"/>
</dbReference>
<dbReference type="CDD" id="cd00130">
    <property type="entry name" value="PAS"/>
    <property type="match status" value="2"/>
</dbReference>
<dbReference type="InterPro" id="IPR002197">
    <property type="entry name" value="HTH_Fis"/>
</dbReference>
<gene>
    <name evidence="2" type="primary">ppsR</name>
    <name evidence="2" type="ORF">ACG00Y_19155</name>
</gene>
<organism evidence="2 3">
    <name type="scientific">Pelomonas parva</name>
    <dbReference type="NCBI Taxonomy" id="3299032"/>
    <lineage>
        <taxon>Bacteria</taxon>
        <taxon>Pseudomonadati</taxon>
        <taxon>Pseudomonadota</taxon>
        <taxon>Betaproteobacteria</taxon>
        <taxon>Burkholderiales</taxon>
        <taxon>Sphaerotilaceae</taxon>
        <taxon>Roseateles</taxon>
    </lineage>
</organism>
<dbReference type="InterPro" id="IPR011785">
    <property type="entry name" value="Tscrpt_reg_PpsR-CrtJ"/>
</dbReference>
<evidence type="ECO:0000313" key="3">
    <source>
        <dbReference type="Proteomes" id="UP001606210"/>
    </source>
</evidence>
<dbReference type="SUPFAM" id="SSF55785">
    <property type="entry name" value="PYP-like sensor domain (PAS domain)"/>
    <property type="match status" value="3"/>
</dbReference>
<dbReference type="Pfam" id="PF13188">
    <property type="entry name" value="PAS_8"/>
    <property type="match status" value="2"/>
</dbReference>
<feature type="domain" description="PAS" evidence="1">
    <location>
        <begin position="272"/>
        <end position="307"/>
    </location>
</feature>
<dbReference type="PANTHER" id="PTHR44757">
    <property type="entry name" value="DIGUANYLATE CYCLASE DGCP"/>
    <property type="match status" value="1"/>
</dbReference>
<feature type="domain" description="PAS" evidence="1">
    <location>
        <begin position="152"/>
        <end position="223"/>
    </location>
</feature>
<dbReference type="RefSeq" id="WP_394481600.1">
    <property type="nucleotide sequence ID" value="NZ_JBIGHV010000007.1"/>
</dbReference>
<dbReference type="InterPro" id="IPR035965">
    <property type="entry name" value="PAS-like_dom_sf"/>
</dbReference>
<evidence type="ECO:0000313" key="2">
    <source>
        <dbReference type="EMBL" id="MFG6432048.1"/>
    </source>
</evidence>
<name>A0ABW7F603_9BURK</name>
<dbReference type="NCBIfam" id="TIGR02040">
    <property type="entry name" value="PpsR-CrtJ"/>
    <property type="match status" value="1"/>
</dbReference>
<dbReference type="InterPro" id="IPR009057">
    <property type="entry name" value="Homeodomain-like_sf"/>
</dbReference>
<comment type="caution">
    <text evidence="2">The sequence shown here is derived from an EMBL/GenBank/DDBJ whole genome shotgun (WGS) entry which is preliminary data.</text>
</comment>
<sequence>MSTPPAPDLSALSPLATELATTIARVASDIALVIDKDGVISSVAEGAAVQAHGCGHWVGQRWVDTVSASTRPKIQSLLDEVASSGTASRRREVSHPAQGGEELPVTWSAIRLGADGPVLAVGRDLRAVAAIQQRFVEAQQDMERHYWSRRQAENRYQLLFQVANDAVLVIDAGSLHVLEANAASALLLGHELGLIQGRPLTDSLPPSARAAVAELLTNARSTGRAGEIRVRAPALPGVLDISATPFLADDQQQILLRARHDDATAGSVDSLALSRMAEFVETTPDAVVITDASGGILMANPAFLRLTRQADETRLRGQALSNLLLDADGGWSRLVARVRGAGMVSNAALEVGSLDGSPQSVRVSAALMAEGEQACLGFILRPGLRLPAHLAGDDVLAGLLDQVGRVPLADLLVEVAHRAERQLIESALLRTGGQRAAAAHALGMTPEALELRIQRHGLAGLGYPAGGGAPPLIN</sequence>
<keyword evidence="3" id="KW-1185">Reference proteome</keyword>
<reference evidence="2 3" key="1">
    <citation type="submission" date="2024-08" db="EMBL/GenBank/DDBJ databases">
        <authorList>
            <person name="Lu H."/>
        </authorList>
    </citation>
    <scope>NUCLEOTIDE SEQUENCE [LARGE SCALE GENOMIC DNA]</scope>
    <source>
        <strain evidence="2 3">LYH14W</strain>
    </source>
</reference>
<dbReference type="Pfam" id="PF02954">
    <property type="entry name" value="HTH_8"/>
    <property type="match status" value="1"/>
</dbReference>
<dbReference type="PANTHER" id="PTHR44757:SF2">
    <property type="entry name" value="BIOFILM ARCHITECTURE MAINTENANCE PROTEIN MBAA"/>
    <property type="match status" value="1"/>
</dbReference>
<dbReference type="Proteomes" id="UP001606210">
    <property type="component" value="Unassembled WGS sequence"/>
</dbReference>
<evidence type="ECO:0000259" key="1">
    <source>
        <dbReference type="PROSITE" id="PS50112"/>
    </source>
</evidence>
<dbReference type="PROSITE" id="PS50112">
    <property type="entry name" value="PAS"/>
    <property type="match status" value="2"/>
</dbReference>
<dbReference type="SUPFAM" id="SSF46689">
    <property type="entry name" value="Homeodomain-like"/>
    <property type="match status" value="1"/>
</dbReference>
<dbReference type="EMBL" id="JBIGHV010000007">
    <property type="protein sequence ID" value="MFG6432048.1"/>
    <property type="molecule type" value="Genomic_DNA"/>
</dbReference>
<dbReference type="Gene3D" id="1.10.10.60">
    <property type="entry name" value="Homeodomain-like"/>
    <property type="match status" value="1"/>
</dbReference>
<dbReference type="Pfam" id="PF08448">
    <property type="entry name" value="PAS_4"/>
    <property type="match status" value="1"/>
</dbReference>